<dbReference type="RefSeq" id="XP_003720010.1">
    <property type="nucleotide sequence ID" value="XM_003719962.1"/>
</dbReference>
<feature type="non-terminal residue" evidence="1">
    <location>
        <position position="1"/>
    </location>
</feature>
<proteinExistence type="predicted"/>
<gene>
    <name evidence="1" type="ORF">MGG_17734</name>
</gene>
<sequence length="136" mass="15174">MATTLWQIGLRGKACVVRKSQDRDKNRRGNVNLLKSWAAGSKLRHTCWPFRTAAEPQDWIQLVLTFFSSSWTNHPDGLSDGRLMVENMLKTLYGVVSDVVITHVSDNELAAQKALVCFVRAHLLLTSFNSPAAFGS</sequence>
<keyword evidence="2" id="KW-1185">Reference proteome</keyword>
<dbReference type="AlphaFoldDB" id="G4NHD3"/>
<organism evidence="1 2">
    <name type="scientific">Pyricularia oryzae (strain 70-15 / ATCC MYA-4617 / FGSC 8958)</name>
    <name type="common">Rice blast fungus</name>
    <name type="synonym">Magnaporthe oryzae</name>
    <dbReference type="NCBI Taxonomy" id="242507"/>
    <lineage>
        <taxon>Eukaryota</taxon>
        <taxon>Fungi</taxon>
        <taxon>Dikarya</taxon>
        <taxon>Ascomycota</taxon>
        <taxon>Pezizomycotina</taxon>
        <taxon>Sordariomycetes</taxon>
        <taxon>Sordariomycetidae</taxon>
        <taxon>Magnaporthales</taxon>
        <taxon>Pyriculariaceae</taxon>
        <taxon>Pyricularia</taxon>
    </lineage>
</organism>
<evidence type="ECO:0000313" key="1">
    <source>
        <dbReference type="EMBL" id="EHA47643.1"/>
    </source>
</evidence>
<dbReference type="VEuPathDB" id="FungiDB:MGG_17734"/>
<name>G4NHD3_PYRO7</name>
<dbReference type="Proteomes" id="UP000009058">
    <property type="component" value="Chromosome 6"/>
</dbReference>
<reference evidence="1 2" key="1">
    <citation type="journal article" date="2005" name="Nature">
        <title>The genome sequence of the rice blast fungus Magnaporthe grisea.</title>
        <authorList>
            <person name="Dean R.A."/>
            <person name="Talbot N.J."/>
            <person name="Ebbole D.J."/>
            <person name="Farman M.L."/>
            <person name="Mitchell T.K."/>
            <person name="Orbach M.J."/>
            <person name="Thon M."/>
            <person name="Kulkarni R."/>
            <person name="Xu J.R."/>
            <person name="Pan H."/>
            <person name="Read N.D."/>
            <person name="Lee Y.H."/>
            <person name="Carbone I."/>
            <person name="Brown D."/>
            <person name="Oh Y.Y."/>
            <person name="Donofrio N."/>
            <person name="Jeong J.S."/>
            <person name="Soanes D.M."/>
            <person name="Djonovic S."/>
            <person name="Kolomiets E."/>
            <person name="Rehmeyer C."/>
            <person name="Li W."/>
            <person name="Harding M."/>
            <person name="Kim S."/>
            <person name="Lebrun M.H."/>
            <person name="Bohnert H."/>
            <person name="Coughlan S."/>
            <person name="Butler J."/>
            <person name="Calvo S."/>
            <person name="Ma L.J."/>
            <person name="Nicol R."/>
            <person name="Purcell S."/>
            <person name="Nusbaum C."/>
            <person name="Galagan J.E."/>
            <person name="Birren B.W."/>
        </authorList>
    </citation>
    <scope>NUCLEOTIDE SEQUENCE [LARGE SCALE GENOMIC DNA]</scope>
    <source>
        <strain evidence="2">70-15 / ATCC MYA-4617 / FGSC 8958</strain>
    </source>
</reference>
<protein>
    <submittedName>
        <fullName evidence="1">Uncharacterized protein</fullName>
    </submittedName>
</protein>
<accession>G4NHD3</accession>
<dbReference type="EMBL" id="CM001236">
    <property type="protein sequence ID" value="EHA47643.1"/>
    <property type="molecule type" value="Genomic_DNA"/>
</dbReference>
<dbReference type="InParanoid" id="G4NHD3"/>
<evidence type="ECO:0000313" key="2">
    <source>
        <dbReference type="Proteomes" id="UP000009058"/>
    </source>
</evidence>
<dbReference type="GeneID" id="12987120"/>
<reference key="2">
    <citation type="submission" date="2011-05" db="EMBL/GenBank/DDBJ databases">
        <title>The Genome Sequence of Magnaporthe oryzae 70-15.</title>
        <authorList>
            <consortium name="The Broad Institute Genome Sequencing Platform"/>
            <person name="Ma L.-J."/>
            <person name="Dead R."/>
            <person name="Young S.K."/>
            <person name="Zeng Q."/>
            <person name="Gargeya S."/>
            <person name="Fitzgerald M."/>
            <person name="Haas B."/>
            <person name="Abouelleil A."/>
            <person name="Alvarado L."/>
            <person name="Arachchi H.M."/>
            <person name="Berlin A."/>
            <person name="Brown A."/>
            <person name="Chapman S.B."/>
            <person name="Chen Z."/>
            <person name="Dunbar C."/>
            <person name="Freedman E."/>
            <person name="Gearin G."/>
            <person name="Gellesch M."/>
            <person name="Goldberg J."/>
            <person name="Griggs A."/>
            <person name="Gujja S."/>
            <person name="Heiman D."/>
            <person name="Howarth C."/>
            <person name="Larson L."/>
            <person name="Lui A."/>
            <person name="MacDonald P.J.P."/>
            <person name="Mehta T."/>
            <person name="Montmayeur A."/>
            <person name="Murphy C."/>
            <person name="Neiman D."/>
            <person name="Pearson M."/>
            <person name="Priest M."/>
            <person name="Roberts A."/>
            <person name="Saif S."/>
            <person name="Shea T."/>
            <person name="Shenoy N."/>
            <person name="Sisk P."/>
            <person name="Stolte C."/>
            <person name="Sykes S."/>
            <person name="Yandava C."/>
            <person name="Wortman J."/>
            <person name="Nusbaum C."/>
            <person name="Birren B."/>
        </authorList>
    </citation>
    <scope>NUCLEOTIDE SEQUENCE</scope>
    <source>
        <strain>70-15</strain>
    </source>
</reference>
<dbReference type="KEGG" id="mgr:MGG_17734"/>